<dbReference type="Gene3D" id="3.30.559.30">
    <property type="entry name" value="Nonribosomal peptide synthetase, condensation domain"/>
    <property type="match status" value="1"/>
</dbReference>
<dbReference type="Gene3D" id="3.30.559.10">
    <property type="entry name" value="Chloramphenicol acetyltransferase-like domain"/>
    <property type="match status" value="1"/>
</dbReference>
<evidence type="ECO:0000313" key="4">
    <source>
        <dbReference type="Proteomes" id="UP000824633"/>
    </source>
</evidence>
<dbReference type="SUPFAM" id="SSF52777">
    <property type="entry name" value="CoA-dependent acyltransferases"/>
    <property type="match status" value="2"/>
</dbReference>
<dbReference type="PANTHER" id="PTHR45398">
    <property type="match status" value="1"/>
</dbReference>
<dbReference type="InterPro" id="IPR001242">
    <property type="entry name" value="Condensation_dom"/>
</dbReference>
<evidence type="ECO:0000259" key="2">
    <source>
        <dbReference type="Pfam" id="PF00668"/>
    </source>
</evidence>
<evidence type="ECO:0000313" key="3">
    <source>
        <dbReference type="EMBL" id="BCZ45568.1"/>
    </source>
</evidence>
<dbReference type="InterPro" id="IPR023213">
    <property type="entry name" value="CAT-like_dom_sf"/>
</dbReference>
<dbReference type="Proteomes" id="UP000824633">
    <property type="component" value="Chromosome"/>
</dbReference>
<name>A0ABN6IVF7_9CLOT</name>
<dbReference type="RefSeq" id="WP_224037150.1">
    <property type="nucleotide sequence ID" value="NZ_AP024849.1"/>
</dbReference>
<keyword evidence="4" id="KW-1185">Reference proteome</keyword>
<gene>
    <name evidence="3" type="ORF">psyc5s11_16350</name>
</gene>
<keyword evidence="1" id="KW-0812">Transmembrane</keyword>
<feature type="transmembrane region" description="Helical" evidence="1">
    <location>
        <begin position="108"/>
        <end position="127"/>
    </location>
</feature>
<organism evidence="3 4">
    <name type="scientific">Clostridium gelidum</name>
    <dbReference type="NCBI Taxonomy" id="704125"/>
    <lineage>
        <taxon>Bacteria</taxon>
        <taxon>Bacillati</taxon>
        <taxon>Bacillota</taxon>
        <taxon>Clostridia</taxon>
        <taxon>Eubacteriales</taxon>
        <taxon>Clostridiaceae</taxon>
        <taxon>Clostridium</taxon>
    </lineage>
</organism>
<protein>
    <recommendedName>
        <fullName evidence="2">Condensation domain-containing protein</fullName>
    </recommendedName>
</protein>
<keyword evidence="1" id="KW-1133">Transmembrane helix</keyword>
<reference evidence="4" key="1">
    <citation type="submission" date="2021-07" db="EMBL/GenBank/DDBJ databases">
        <title>Complete genome sequencing of a Clostridium isolate.</title>
        <authorList>
            <person name="Ueki A."/>
            <person name="Tonouchi A."/>
        </authorList>
    </citation>
    <scope>NUCLEOTIDE SEQUENCE [LARGE SCALE GENOMIC DNA]</scope>
    <source>
        <strain evidence="4">C5S11</strain>
    </source>
</reference>
<proteinExistence type="predicted"/>
<keyword evidence="1" id="KW-0472">Membrane</keyword>
<accession>A0ABN6IVF7</accession>
<feature type="domain" description="Condensation" evidence="2">
    <location>
        <begin position="10"/>
        <end position="412"/>
    </location>
</feature>
<dbReference type="PANTHER" id="PTHR45398:SF1">
    <property type="entry name" value="ENZYME, PUTATIVE (JCVI)-RELATED"/>
    <property type="match status" value="1"/>
</dbReference>
<dbReference type="Pfam" id="PF00668">
    <property type="entry name" value="Condensation"/>
    <property type="match status" value="1"/>
</dbReference>
<sequence>MRILQICDEQQYIFNINEANKSIPIQISYSMEFSESFSSDELSFAIDKCIKESDVFGARCIVKNSRQYMEFLPYDKHDFPIFSFSSEKEYESFCNQVRKTKINNRDKLYYIFIFSIAGSYYHLHFSFNHIIFDGTSALLLSEKIQKILLNKNEEIKWHPFYNHLDNIKSYNESQKYLIDEKFWEDRFLEISKSDYLFRDVIDTNYSPIKDLTFQTSKKLKEELFEYCSKNNISPHILIVVVLAQIITDKTGCKRFYFEIPIGNRLGANEKNSIGTYEIAVPVIFDFTIYNDFFDLLKSVQKQSTDYYKHKNFDWITKISSESHERKYGKYIPQFSFSYFCQNKKPSASVATIHHQSCENDILPMNLYVSDYLDWQAITFSYMYWDNYFNDEEVIQIHKDIETAIANIIENKKLLENE</sequence>
<evidence type="ECO:0000256" key="1">
    <source>
        <dbReference type="SAM" id="Phobius"/>
    </source>
</evidence>
<dbReference type="EMBL" id="AP024849">
    <property type="protein sequence ID" value="BCZ45568.1"/>
    <property type="molecule type" value="Genomic_DNA"/>
</dbReference>